<accession>A0A9P4JWR2</accession>
<dbReference type="PANTHER" id="PTHR34693:SF3">
    <property type="match status" value="1"/>
</dbReference>
<dbReference type="EMBL" id="ML993872">
    <property type="protein sequence ID" value="KAF2204604.1"/>
    <property type="molecule type" value="Genomic_DNA"/>
</dbReference>
<gene>
    <name evidence="2" type="ORF">GQ43DRAFT_364256</name>
</gene>
<dbReference type="Proteomes" id="UP000799536">
    <property type="component" value="Unassembled WGS sequence"/>
</dbReference>
<name>A0A9P4JWR2_9PLEO</name>
<sequence length="140" mass="14481">MTSNPPIHSTGRGGAGNIGPDNNTYVDAGIVREGYQGESLDGAYSTGRGGAGNVGKSPSLGPQADFGRRGSSDIVPETALRSHQENFHTGRGGGGNVHREKYGGHSNPPRAATPDSKDGGLKDKVKSLFHKEKPAEGSKE</sequence>
<comment type="caution">
    <text evidence="2">The sequence shown here is derived from an EMBL/GenBank/DDBJ whole genome shotgun (WGS) entry which is preliminary data.</text>
</comment>
<feature type="compositionally biased region" description="Basic and acidic residues" evidence="1">
    <location>
        <begin position="115"/>
        <end position="140"/>
    </location>
</feature>
<feature type="region of interest" description="Disordered" evidence="1">
    <location>
        <begin position="1"/>
        <end position="25"/>
    </location>
</feature>
<reference evidence="2" key="1">
    <citation type="journal article" date="2020" name="Stud. Mycol.">
        <title>101 Dothideomycetes genomes: a test case for predicting lifestyles and emergence of pathogens.</title>
        <authorList>
            <person name="Haridas S."/>
            <person name="Albert R."/>
            <person name="Binder M."/>
            <person name="Bloem J."/>
            <person name="Labutti K."/>
            <person name="Salamov A."/>
            <person name="Andreopoulos B."/>
            <person name="Baker S."/>
            <person name="Barry K."/>
            <person name="Bills G."/>
            <person name="Bluhm B."/>
            <person name="Cannon C."/>
            <person name="Castanera R."/>
            <person name="Culley D."/>
            <person name="Daum C."/>
            <person name="Ezra D."/>
            <person name="Gonzalez J."/>
            <person name="Henrissat B."/>
            <person name="Kuo A."/>
            <person name="Liang C."/>
            <person name="Lipzen A."/>
            <person name="Lutzoni F."/>
            <person name="Magnuson J."/>
            <person name="Mondo S."/>
            <person name="Nolan M."/>
            <person name="Ohm R."/>
            <person name="Pangilinan J."/>
            <person name="Park H.-J."/>
            <person name="Ramirez L."/>
            <person name="Alfaro M."/>
            <person name="Sun H."/>
            <person name="Tritt A."/>
            <person name="Yoshinaga Y."/>
            <person name="Zwiers L.-H."/>
            <person name="Turgeon B."/>
            <person name="Goodwin S."/>
            <person name="Spatafora J."/>
            <person name="Crous P."/>
            <person name="Grigoriev I."/>
        </authorList>
    </citation>
    <scope>NUCLEOTIDE SEQUENCE</scope>
    <source>
        <strain evidence="2">ATCC 74209</strain>
    </source>
</reference>
<dbReference type="AlphaFoldDB" id="A0A9P4JWR2"/>
<keyword evidence="3" id="KW-1185">Reference proteome</keyword>
<dbReference type="InterPro" id="IPR022024">
    <property type="entry name" value="DUF3602"/>
</dbReference>
<dbReference type="PANTHER" id="PTHR34693">
    <property type="entry name" value="PROTEIN PAR32"/>
    <property type="match status" value="1"/>
</dbReference>
<protein>
    <submittedName>
        <fullName evidence="2">Uncharacterized protein</fullName>
    </submittedName>
</protein>
<dbReference type="OrthoDB" id="2537432at2759"/>
<dbReference type="Pfam" id="PF12223">
    <property type="entry name" value="DUF3602"/>
    <property type="match status" value="1"/>
</dbReference>
<evidence type="ECO:0000256" key="1">
    <source>
        <dbReference type="SAM" id="MobiDB-lite"/>
    </source>
</evidence>
<organism evidence="2 3">
    <name type="scientific">Delitschia confertaspora ATCC 74209</name>
    <dbReference type="NCBI Taxonomy" id="1513339"/>
    <lineage>
        <taxon>Eukaryota</taxon>
        <taxon>Fungi</taxon>
        <taxon>Dikarya</taxon>
        <taxon>Ascomycota</taxon>
        <taxon>Pezizomycotina</taxon>
        <taxon>Dothideomycetes</taxon>
        <taxon>Pleosporomycetidae</taxon>
        <taxon>Pleosporales</taxon>
        <taxon>Delitschiaceae</taxon>
        <taxon>Delitschia</taxon>
    </lineage>
</organism>
<proteinExistence type="predicted"/>
<dbReference type="InterPro" id="IPR053203">
    <property type="entry name" value="Cisplatin_resist-associated"/>
</dbReference>
<evidence type="ECO:0000313" key="3">
    <source>
        <dbReference type="Proteomes" id="UP000799536"/>
    </source>
</evidence>
<feature type="region of interest" description="Disordered" evidence="1">
    <location>
        <begin position="39"/>
        <end position="140"/>
    </location>
</feature>
<evidence type="ECO:0000313" key="2">
    <source>
        <dbReference type="EMBL" id="KAF2204604.1"/>
    </source>
</evidence>